<evidence type="ECO:0000313" key="9">
    <source>
        <dbReference type="Proteomes" id="UP000177042"/>
    </source>
</evidence>
<evidence type="ECO:0000256" key="3">
    <source>
        <dbReference type="ARBA" id="ARBA00022603"/>
    </source>
</evidence>
<dbReference type="HAMAP" id="MF_01007">
    <property type="entry name" value="16SrRNA_methyltr_H"/>
    <property type="match status" value="1"/>
</dbReference>
<organism evidence="8 9">
    <name type="scientific">Candidatus Daviesbacteria bacterium RIFCSPHIGHO2_02_FULL_39_12</name>
    <dbReference type="NCBI Taxonomy" id="1797770"/>
    <lineage>
        <taxon>Bacteria</taxon>
        <taxon>Candidatus Daviesiibacteriota</taxon>
    </lineage>
</organism>
<feature type="compositionally biased region" description="Basic and acidic residues" evidence="7">
    <location>
        <begin position="292"/>
        <end position="301"/>
    </location>
</feature>
<evidence type="ECO:0000256" key="7">
    <source>
        <dbReference type="SAM" id="MobiDB-lite"/>
    </source>
</evidence>
<dbReference type="InterPro" id="IPR029063">
    <property type="entry name" value="SAM-dependent_MTases_sf"/>
</dbReference>
<comment type="similarity">
    <text evidence="1 6">Belongs to the methyltransferase superfamily. RsmH family.</text>
</comment>
<keyword evidence="3 6" id="KW-0489">Methyltransferase</keyword>
<comment type="function">
    <text evidence="6">Specifically methylates the N4 position of cytidine in position 1402 (C1402) of 16S rRNA.</text>
</comment>
<protein>
    <recommendedName>
        <fullName evidence="6">Ribosomal RNA small subunit methyltransferase H</fullName>
        <ecNumber evidence="6">2.1.1.199</ecNumber>
    </recommendedName>
    <alternativeName>
        <fullName evidence="6">16S rRNA m(4)C1402 methyltransferase</fullName>
    </alternativeName>
    <alternativeName>
        <fullName evidence="6">rRNA (cytosine-N(4)-)-methyltransferase RsmH</fullName>
    </alternativeName>
</protein>
<comment type="caution">
    <text evidence="8">The sequence shown here is derived from an EMBL/GenBank/DDBJ whole genome shotgun (WGS) entry which is preliminary data.</text>
</comment>
<dbReference type="SUPFAM" id="SSF81799">
    <property type="entry name" value="Putative methyltransferase TM0872, insert domain"/>
    <property type="match status" value="1"/>
</dbReference>
<feature type="binding site" evidence="6">
    <location>
        <position position="117"/>
    </location>
    <ligand>
        <name>S-adenosyl-L-methionine</name>
        <dbReference type="ChEBI" id="CHEBI:59789"/>
    </ligand>
</feature>
<feature type="binding site" evidence="6">
    <location>
        <position position="88"/>
    </location>
    <ligand>
        <name>S-adenosyl-L-methionine</name>
        <dbReference type="ChEBI" id="CHEBI:59789"/>
    </ligand>
</feature>
<dbReference type="PANTHER" id="PTHR11265">
    <property type="entry name" value="S-ADENOSYL-METHYLTRANSFERASE MRAW"/>
    <property type="match status" value="1"/>
</dbReference>
<keyword evidence="4 6" id="KW-0808">Transferase</keyword>
<feature type="binding site" evidence="6">
    <location>
        <position position="58"/>
    </location>
    <ligand>
        <name>S-adenosyl-L-methionine</name>
        <dbReference type="ChEBI" id="CHEBI:59789"/>
    </ligand>
</feature>
<dbReference type="GO" id="GO:0005737">
    <property type="term" value="C:cytoplasm"/>
    <property type="evidence" value="ECO:0007669"/>
    <property type="project" value="UniProtKB-SubCell"/>
</dbReference>
<comment type="catalytic activity">
    <reaction evidence="6">
        <text>cytidine(1402) in 16S rRNA + S-adenosyl-L-methionine = N(4)-methylcytidine(1402) in 16S rRNA + S-adenosyl-L-homocysteine + H(+)</text>
        <dbReference type="Rhea" id="RHEA:42928"/>
        <dbReference type="Rhea" id="RHEA-COMP:10286"/>
        <dbReference type="Rhea" id="RHEA-COMP:10287"/>
        <dbReference type="ChEBI" id="CHEBI:15378"/>
        <dbReference type="ChEBI" id="CHEBI:57856"/>
        <dbReference type="ChEBI" id="CHEBI:59789"/>
        <dbReference type="ChEBI" id="CHEBI:74506"/>
        <dbReference type="ChEBI" id="CHEBI:82748"/>
        <dbReference type="EC" id="2.1.1.199"/>
    </reaction>
</comment>
<reference evidence="8 9" key="1">
    <citation type="journal article" date="2016" name="Nat. Commun.">
        <title>Thousands of microbial genomes shed light on interconnected biogeochemical processes in an aquifer system.</title>
        <authorList>
            <person name="Anantharaman K."/>
            <person name="Brown C.T."/>
            <person name="Hug L.A."/>
            <person name="Sharon I."/>
            <person name="Castelle C.J."/>
            <person name="Probst A.J."/>
            <person name="Thomas B.C."/>
            <person name="Singh A."/>
            <person name="Wilkins M.J."/>
            <person name="Karaoz U."/>
            <person name="Brodie E.L."/>
            <person name="Williams K.H."/>
            <person name="Hubbard S.S."/>
            <person name="Banfield J.F."/>
        </authorList>
    </citation>
    <scope>NUCLEOTIDE SEQUENCE [LARGE SCALE GENOMIC DNA]</scope>
</reference>
<dbReference type="Proteomes" id="UP000177042">
    <property type="component" value="Unassembled WGS sequence"/>
</dbReference>
<feature type="binding site" evidence="6">
    <location>
        <begin position="41"/>
        <end position="43"/>
    </location>
    <ligand>
        <name>S-adenosyl-L-methionine</name>
        <dbReference type="ChEBI" id="CHEBI:59789"/>
    </ligand>
</feature>
<evidence type="ECO:0000256" key="4">
    <source>
        <dbReference type="ARBA" id="ARBA00022679"/>
    </source>
</evidence>
<evidence type="ECO:0000256" key="5">
    <source>
        <dbReference type="ARBA" id="ARBA00022691"/>
    </source>
</evidence>
<accession>A0A1F5JC86</accession>
<evidence type="ECO:0000313" key="8">
    <source>
        <dbReference type="EMBL" id="OGE26178.1"/>
    </source>
</evidence>
<dbReference type="NCBIfam" id="TIGR00006">
    <property type="entry name" value="16S rRNA (cytosine(1402)-N(4))-methyltransferase RsmH"/>
    <property type="match status" value="1"/>
</dbReference>
<dbReference type="AlphaFoldDB" id="A0A1F5JC86"/>
<sequence length="313" mass="35000">MEGYHSSVLLKEAVDALNIRDACHASERYGAWYLDCTLGDGGHSIEIISREGKVIGIDVDPQALERVQRRFKDLRISSDKFRLIQGNFRNIESLAQTDILGIEIAGAKLDLAGAIFDLGFSRLQLESPERGFSFSKMGPLDMRMDPALEVRALDLIKVLSRKELHELFSSLGEEKYSARLADALVSAREVKPVTTTKELADVIVRAVGRVRAVGEKIHPATRVFQALRIAVNDELAALSEGLNQVVKLIAEDGRIVVISFHSLEDRIVKNTFKEWEVKRIGQVLTKKPVGPTKKEIQENPRSRSAKMRVFEKL</sequence>
<dbReference type="PANTHER" id="PTHR11265:SF0">
    <property type="entry name" value="12S RRNA N4-METHYLCYTIDINE METHYLTRANSFERASE"/>
    <property type="match status" value="1"/>
</dbReference>
<dbReference type="Pfam" id="PF01795">
    <property type="entry name" value="Methyltransf_5"/>
    <property type="match status" value="1"/>
</dbReference>
<name>A0A1F5JC86_9BACT</name>
<dbReference type="EC" id="2.1.1.199" evidence="6"/>
<comment type="subcellular location">
    <subcellularLocation>
        <location evidence="6">Cytoplasm</location>
    </subcellularLocation>
</comment>
<evidence type="ECO:0000256" key="6">
    <source>
        <dbReference type="HAMAP-Rule" id="MF_01007"/>
    </source>
</evidence>
<dbReference type="SUPFAM" id="SSF53335">
    <property type="entry name" value="S-adenosyl-L-methionine-dependent methyltransferases"/>
    <property type="match status" value="1"/>
</dbReference>
<dbReference type="Gene3D" id="1.10.150.170">
    <property type="entry name" value="Putative methyltransferase TM0872, insert domain"/>
    <property type="match status" value="1"/>
</dbReference>
<keyword evidence="2 6" id="KW-0698">rRNA processing</keyword>
<dbReference type="InterPro" id="IPR023397">
    <property type="entry name" value="SAM-dep_MeTrfase_MraW_recog"/>
</dbReference>
<evidence type="ECO:0000256" key="2">
    <source>
        <dbReference type="ARBA" id="ARBA00022552"/>
    </source>
</evidence>
<dbReference type="InterPro" id="IPR002903">
    <property type="entry name" value="RsmH"/>
</dbReference>
<dbReference type="GO" id="GO:0071424">
    <property type="term" value="F:rRNA (cytosine-N4-)-methyltransferase activity"/>
    <property type="evidence" value="ECO:0007669"/>
    <property type="project" value="UniProtKB-UniRule"/>
</dbReference>
<feature type="binding site" evidence="6">
    <location>
        <position position="124"/>
    </location>
    <ligand>
        <name>S-adenosyl-L-methionine</name>
        <dbReference type="ChEBI" id="CHEBI:59789"/>
    </ligand>
</feature>
<evidence type="ECO:0000256" key="1">
    <source>
        <dbReference type="ARBA" id="ARBA00010396"/>
    </source>
</evidence>
<gene>
    <name evidence="6" type="primary">rsmH</name>
    <name evidence="8" type="ORF">A3C26_01490</name>
</gene>
<feature type="region of interest" description="Disordered" evidence="7">
    <location>
        <begin position="291"/>
        <end position="313"/>
    </location>
</feature>
<dbReference type="Gene3D" id="3.40.50.150">
    <property type="entry name" value="Vaccinia Virus protein VP39"/>
    <property type="match status" value="1"/>
</dbReference>
<dbReference type="EMBL" id="MFCX01000015">
    <property type="protein sequence ID" value="OGE26178.1"/>
    <property type="molecule type" value="Genomic_DNA"/>
</dbReference>
<proteinExistence type="inferred from homology"/>
<keyword evidence="5 6" id="KW-0949">S-adenosyl-L-methionine</keyword>
<keyword evidence="6" id="KW-0963">Cytoplasm</keyword>
<dbReference type="GO" id="GO:0070475">
    <property type="term" value="P:rRNA base methylation"/>
    <property type="evidence" value="ECO:0007669"/>
    <property type="project" value="UniProtKB-UniRule"/>
</dbReference>
<dbReference type="PIRSF" id="PIRSF004486">
    <property type="entry name" value="MraW"/>
    <property type="match status" value="1"/>
</dbReference>